<sequence length="93" mass="10848">MTNQIQFLGVDKDQLINEIVSKLKISLLTELEKRQNAKETTYLSAQDICDKFAISKPTIHEWRKRGILKPYKLGSRVYYKLEDIESAMITEID</sequence>
<dbReference type="RefSeq" id="WP_304421163.1">
    <property type="nucleotide sequence ID" value="NZ_JANCMU010000007.1"/>
</dbReference>
<dbReference type="InterPro" id="IPR041657">
    <property type="entry name" value="HTH_17"/>
</dbReference>
<dbReference type="SUPFAM" id="SSF46955">
    <property type="entry name" value="Putative DNA-binding domain"/>
    <property type="match status" value="1"/>
</dbReference>
<evidence type="ECO:0000313" key="3">
    <source>
        <dbReference type="Proteomes" id="UP001152599"/>
    </source>
</evidence>
<evidence type="ECO:0000259" key="1">
    <source>
        <dbReference type="Pfam" id="PF12728"/>
    </source>
</evidence>
<proteinExistence type="predicted"/>
<protein>
    <submittedName>
        <fullName evidence="2">Helix-turn-helix domain-containing protein</fullName>
    </submittedName>
</protein>
<keyword evidence="3" id="KW-1185">Reference proteome</keyword>
<organism evidence="2 3">
    <name type="scientific">Profundicola chukchiensis</name>
    <dbReference type="NCBI Taxonomy" id="2961959"/>
    <lineage>
        <taxon>Bacteria</taxon>
        <taxon>Pseudomonadati</taxon>
        <taxon>Bacteroidota</taxon>
        <taxon>Flavobacteriia</taxon>
        <taxon>Flavobacteriales</taxon>
        <taxon>Weeksellaceae</taxon>
        <taxon>Profundicola</taxon>
    </lineage>
</organism>
<evidence type="ECO:0000313" key="2">
    <source>
        <dbReference type="EMBL" id="MDG4946847.1"/>
    </source>
</evidence>
<dbReference type="PANTHER" id="PTHR34585:SF22">
    <property type="entry name" value="HELIX-TURN-HELIX DOMAIN-CONTAINING PROTEIN"/>
    <property type="match status" value="1"/>
</dbReference>
<dbReference type="EMBL" id="JANCMU010000007">
    <property type="protein sequence ID" value="MDG4946847.1"/>
    <property type="molecule type" value="Genomic_DNA"/>
</dbReference>
<accession>A0A9X4N0W0</accession>
<gene>
    <name evidence="2" type="ORF">NMK71_10505</name>
</gene>
<dbReference type="AlphaFoldDB" id="A0A9X4N0W0"/>
<dbReference type="Gene3D" id="1.10.1660.10">
    <property type="match status" value="1"/>
</dbReference>
<comment type="caution">
    <text evidence="2">The sequence shown here is derived from an EMBL/GenBank/DDBJ whole genome shotgun (WGS) entry which is preliminary data.</text>
</comment>
<name>A0A9X4N0W0_9FLAO</name>
<dbReference type="PANTHER" id="PTHR34585">
    <property type="match status" value="1"/>
</dbReference>
<reference evidence="2" key="1">
    <citation type="submission" date="2022-07" db="EMBL/GenBank/DDBJ databases">
        <title>Description and genome-wide analysis of Profundicola chukchiensis gen. nov., sp. nov., marine bacteria isolated from bottom sediments of the Chukchi Sea.</title>
        <authorList>
            <person name="Romanenko L."/>
            <person name="Otstavnykh N."/>
            <person name="Kurilenko V."/>
            <person name="Eremeev V."/>
            <person name="Velansky P."/>
            <person name="Mikhailov V."/>
            <person name="Isaeva M."/>
        </authorList>
    </citation>
    <scope>NUCLEOTIDE SEQUENCE</scope>
    <source>
        <strain evidence="2">KMM 9713</strain>
    </source>
</reference>
<dbReference type="Pfam" id="PF12728">
    <property type="entry name" value="HTH_17"/>
    <property type="match status" value="1"/>
</dbReference>
<feature type="domain" description="Helix-turn-helix" evidence="1">
    <location>
        <begin position="42"/>
        <end position="85"/>
    </location>
</feature>
<dbReference type="Proteomes" id="UP001152599">
    <property type="component" value="Unassembled WGS sequence"/>
</dbReference>
<dbReference type="InterPro" id="IPR009061">
    <property type="entry name" value="DNA-bd_dom_put_sf"/>
</dbReference>